<feature type="compositionally biased region" description="Basic and acidic residues" evidence="1">
    <location>
        <begin position="198"/>
        <end position="212"/>
    </location>
</feature>
<feature type="region of interest" description="Disordered" evidence="1">
    <location>
        <begin position="198"/>
        <end position="253"/>
    </location>
</feature>
<comment type="caution">
    <text evidence="4">The sequence shown here is derived from an EMBL/GenBank/DDBJ whole genome shotgun (WGS) entry which is preliminary data.</text>
</comment>
<feature type="signal peptide" evidence="3">
    <location>
        <begin position="1"/>
        <end position="22"/>
    </location>
</feature>
<keyword evidence="3" id="KW-0732">Signal</keyword>
<dbReference type="Proteomes" id="UP001174909">
    <property type="component" value="Unassembled WGS sequence"/>
</dbReference>
<dbReference type="Gene3D" id="3.40.30.10">
    <property type="entry name" value="Glutaredoxin"/>
    <property type="match status" value="1"/>
</dbReference>
<name>A0AA35TZC7_GEOBA</name>
<keyword evidence="5" id="KW-1185">Reference proteome</keyword>
<sequence>MSFLDLLLAEAISAGLARQAAAREPPPENFFVLPRDPRAWRMFQAASEKETMVAAIEITNTAPNCRAVQPLFIELARKFSNVPFLRVEIGLGSTYDELRRNLGGVEYTPTILVVLFEEERKKIAKIEGADKIRGAIRSGAAEALITAFMEERVKLRMAERLAEQMALRLALGMAMASAAGAAGAAAARRRREDELRDRFERDMERQIQERTRQQRSAGQQQQRGKEDDDDDDKGEAESSGLSFESLLKRFSQN</sequence>
<dbReference type="AlphaFoldDB" id="A0AA35TZC7"/>
<evidence type="ECO:0000313" key="4">
    <source>
        <dbReference type="EMBL" id="CAI8056748.1"/>
    </source>
</evidence>
<keyword evidence="2" id="KW-0472">Membrane</keyword>
<organism evidence="4 5">
    <name type="scientific">Geodia barretti</name>
    <name type="common">Barrett's horny sponge</name>
    <dbReference type="NCBI Taxonomy" id="519541"/>
    <lineage>
        <taxon>Eukaryota</taxon>
        <taxon>Metazoa</taxon>
        <taxon>Porifera</taxon>
        <taxon>Demospongiae</taxon>
        <taxon>Heteroscleromorpha</taxon>
        <taxon>Tetractinellida</taxon>
        <taxon>Astrophorina</taxon>
        <taxon>Geodiidae</taxon>
        <taxon>Geodia</taxon>
    </lineage>
</organism>
<feature type="chain" id="PRO_5041254263" description="Thioredoxin domain-containing protein" evidence="3">
    <location>
        <begin position="23"/>
        <end position="253"/>
    </location>
</feature>
<dbReference type="CDD" id="cd02947">
    <property type="entry name" value="TRX_family"/>
    <property type="match status" value="1"/>
</dbReference>
<protein>
    <recommendedName>
        <fullName evidence="6">Thioredoxin domain-containing protein</fullName>
    </recommendedName>
</protein>
<evidence type="ECO:0000256" key="3">
    <source>
        <dbReference type="SAM" id="SignalP"/>
    </source>
</evidence>
<gene>
    <name evidence="4" type="ORF">GBAR_LOCUS30911</name>
</gene>
<reference evidence="4" key="1">
    <citation type="submission" date="2023-03" db="EMBL/GenBank/DDBJ databases">
        <authorList>
            <person name="Steffen K."/>
            <person name="Cardenas P."/>
        </authorList>
    </citation>
    <scope>NUCLEOTIDE SEQUENCE</scope>
</reference>
<dbReference type="SUPFAM" id="SSF52833">
    <property type="entry name" value="Thioredoxin-like"/>
    <property type="match status" value="1"/>
</dbReference>
<feature type="transmembrane region" description="Helical" evidence="2">
    <location>
        <begin position="165"/>
        <end position="187"/>
    </location>
</feature>
<keyword evidence="2" id="KW-1133">Transmembrane helix</keyword>
<dbReference type="EMBL" id="CASHTH010004394">
    <property type="protein sequence ID" value="CAI8056748.1"/>
    <property type="molecule type" value="Genomic_DNA"/>
</dbReference>
<evidence type="ECO:0008006" key="6">
    <source>
        <dbReference type="Google" id="ProtNLM"/>
    </source>
</evidence>
<evidence type="ECO:0000256" key="1">
    <source>
        <dbReference type="SAM" id="MobiDB-lite"/>
    </source>
</evidence>
<evidence type="ECO:0000313" key="5">
    <source>
        <dbReference type="Proteomes" id="UP001174909"/>
    </source>
</evidence>
<proteinExistence type="predicted"/>
<accession>A0AA35TZC7</accession>
<dbReference type="InterPro" id="IPR036249">
    <property type="entry name" value="Thioredoxin-like_sf"/>
</dbReference>
<evidence type="ECO:0000256" key="2">
    <source>
        <dbReference type="SAM" id="Phobius"/>
    </source>
</evidence>
<keyword evidence="2" id="KW-0812">Transmembrane</keyword>